<dbReference type="GeneID" id="57397064"/>
<organism evidence="1 2">
    <name type="scientific">Metapseudomonas otitidis</name>
    <dbReference type="NCBI Taxonomy" id="319939"/>
    <lineage>
        <taxon>Bacteria</taxon>
        <taxon>Pseudomonadati</taxon>
        <taxon>Pseudomonadota</taxon>
        <taxon>Gammaproteobacteria</taxon>
        <taxon>Pseudomonadales</taxon>
        <taxon>Pseudomonadaceae</taxon>
        <taxon>Metapseudomonas</taxon>
    </lineage>
</organism>
<evidence type="ECO:0008006" key="3">
    <source>
        <dbReference type="Google" id="ProtNLM"/>
    </source>
</evidence>
<name>A0A679GFK3_9GAMM</name>
<dbReference type="EMBL" id="AP022642">
    <property type="protein sequence ID" value="BCA27872.1"/>
    <property type="molecule type" value="Genomic_DNA"/>
</dbReference>
<evidence type="ECO:0000313" key="2">
    <source>
        <dbReference type="Proteomes" id="UP000501237"/>
    </source>
</evidence>
<sequence>MRITLVTKVLADGTACAKCKDVMRLLERGNHLPRIDRTLVADERDPAGLGWIAAQLYGVGSAPFFVVRTDDGRERVYTVFHEFLHEVLEAG</sequence>
<dbReference type="AlphaFoldDB" id="A0A679GFK3"/>
<reference evidence="1 2" key="1">
    <citation type="journal article" date="2020" name="Microbiol. Resour. Announc.">
        <title>Complete genome sequence of Pseudomonas otitidis strain MrB4, isolated from Lake Biwa in Japan.</title>
        <authorList>
            <person name="Miyazaki K."/>
            <person name="Hase E."/>
            <person name="Maruya T."/>
        </authorList>
    </citation>
    <scope>NUCLEOTIDE SEQUENCE [LARGE SCALE GENOMIC DNA]</scope>
    <source>
        <strain evidence="1 2">MrB4</strain>
    </source>
</reference>
<gene>
    <name evidence="1" type="ORF">PtoMrB4_18490</name>
</gene>
<proteinExistence type="predicted"/>
<accession>A0A679GFK3</accession>
<dbReference type="RefSeq" id="WP_172433076.1">
    <property type="nucleotide sequence ID" value="NZ_AP022642.1"/>
</dbReference>
<dbReference type="KEGG" id="poj:PtoMrB4_18490"/>
<protein>
    <recommendedName>
        <fullName evidence="3">Glutaredoxin</fullName>
    </recommendedName>
</protein>
<evidence type="ECO:0000313" key="1">
    <source>
        <dbReference type="EMBL" id="BCA27872.1"/>
    </source>
</evidence>
<dbReference type="Proteomes" id="UP000501237">
    <property type="component" value="Chromosome"/>
</dbReference>